<dbReference type="InterPro" id="IPR011993">
    <property type="entry name" value="PH-like_dom_sf"/>
</dbReference>
<keyword evidence="5" id="KW-1185">Reference proteome</keyword>
<dbReference type="GO" id="GO:0006893">
    <property type="term" value="P:Golgi to plasma membrane transport"/>
    <property type="evidence" value="ECO:0007669"/>
    <property type="project" value="TreeGrafter"/>
</dbReference>
<dbReference type="STRING" id="299467.A0A443S586"/>
<organism evidence="4 5">
    <name type="scientific">Leptotrombidium deliense</name>
    <dbReference type="NCBI Taxonomy" id="299467"/>
    <lineage>
        <taxon>Eukaryota</taxon>
        <taxon>Metazoa</taxon>
        <taxon>Ecdysozoa</taxon>
        <taxon>Arthropoda</taxon>
        <taxon>Chelicerata</taxon>
        <taxon>Arachnida</taxon>
        <taxon>Acari</taxon>
        <taxon>Acariformes</taxon>
        <taxon>Trombidiformes</taxon>
        <taxon>Prostigmata</taxon>
        <taxon>Anystina</taxon>
        <taxon>Parasitengona</taxon>
        <taxon>Trombiculoidea</taxon>
        <taxon>Trombiculidae</taxon>
        <taxon>Leptotrombidium</taxon>
    </lineage>
</organism>
<proteinExistence type="predicted"/>
<dbReference type="GO" id="GO:0000145">
    <property type="term" value="C:exocyst"/>
    <property type="evidence" value="ECO:0007669"/>
    <property type="project" value="InterPro"/>
</dbReference>
<evidence type="ECO:0000313" key="4">
    <source>
        <dbReference type="EMBL" id="RWS22615.1"/>
    </source>
</evidence>
<dbReference type="GO" id="GO:0006887">
    <property type="term" value="P:exocytosis"/>
    <property type="evidence" value="ECO:0007669"/>
    <property type="project" value="InterPro"/>
</dbReference>
<dbReference type="OrthoDB" id="642193at2759"/>
<feature type="domain" description="PH" evidence="3">
    <location>
        <begin position="167"/>
        <end position="272"/>
    </location>
</feature>
<keyword evidence="1" id="KW-0813">Transport</keyword>
<dbReference type="Pfam" id="PF08700">
    <property type="entry name" value="VPS51_Exo84_N"/>
    <property type="match status" value="1"/>
</dbReference>
<dbReference type="PROSITE" id="PS50003">
    <property type="entry name" value="PH_DOMAIN"/>
    <property type="match status" value="1"/>
</dbReference>
<feature type="region of interest" description="Disordered" evidence="2">
    <location>
        <begin position="300"/>
        <end position="319"/>
    </location>
</feature>
<reference evidence="4 5" key="1">
    <citation type="journal article" date="2018" name="Gigascience">
        <title>Genomes of trombidid mites reveal novel predicted allergens and laterally-transferred genes associated with secondary metabolism.</title>
        <authorList>
            <person name="Dong X."/>
            <person name="Chaisiri K."/>
            <person name="Xia D."/>
            <person name="Armstrong S.D."/>
            <person name="Fang Y."/>
            <person name="Donnelly M.J."/>
            <person name="Kadowaki T."/>
            <person name="McGarry J.W."/>
            <person name="Darby A.C."/>
            <person name="Makepeace B.L."/>
        </authorList>
    </citation>
    <scope>NUCLEOTIDE SEQUENCE [LARGE SCALE GENOMIC DNA]</scope>
    <source>
        <strain evidence="4">UoL-UT</strain>
    </source>
</reference>
<protein>
    <recommendedName>
        <fullName evidence="3">PH domain-containing protein</fullName>
    </recommendedName>
</protein>
<dbReference type="EMBL" id="NCKV01008318">
    <property type="protein sequence ID" value="RWS22615.1"/>
    <property type="molecule type" value="Genomic_DNA"/>
</dbReference>
<dbReference type="SMART" id="SM00233">
    <property type="entry name" value="PH"/>
    <property type="match status" value="1"/>
</dbReference>
<name>A0A443S586_9ACAR</name>
<sequence>MAELTAAKLSSSAFCPETFVRELTKPSVGVDGLLSARLKVQTLVDETNALLKKNVYKNYALFIETAKEISYLKSEMYQLSHLLTEEQSLLNSLLDTSISGDKTHVLTANEKKEVAAKFRGQEDSDAKMAKSVSVHQFGKAQANVKELTNVLEKVEGITGILETKNRVLLHSGEMIELDEDYKPLPNQGPVFGIILNDCLLFANSSHGSVRSLSKKYKYQSMSELDNIAIINVKDPNFKTAFKVLMFPQTRVFKVDTVENKKKWLDAFDLAKKQRRASLSLQRRDSLMFISNINVDMSGGGVQSSGKTMSPIDRPYSALHNPFDETELEDIQL</sequence>
<comment type="caution">
    <text evidence="4">The sequence shown here is derived from an EMBL/GenBank/DDBJ whole genome shotgun (WGS) entry which is preliminary data.</text>
</comment>
<dbReference type="GO" id="GO:0008104">
    <property type="term" value="P:intracellular protein localization"/>
    <property type="evidence" value="ECO:0007669"/>
    <property type="project" value="TreeGrafter"/>
</dbReference>
<evidence type="ECO:0000259" key="3">
    <source>
        <dbReference type="PROSITE" id="PS50003"/>
    </source>
</evidence>
<dbReference type="SUPFAM" id="SSF50729">
    <property type="entry name" value="PH domain-like"/>
    <property type="match status" value="1"/>
</dbReference>
<dbReference type="InterPro" id="IPR033961">
    <property type="entry name" value="Exo84"/>
</dbReference>
<dbReference type="InterPro" id="IPR001849">
    <property type="entry name" value="PH_domain"/>
</dbReference>
<dbReference type="Proteomes" id="UP000288716">
    <property type="component" value="Unassembled WGS sequence"/>
</dbReference>
<evidence type="ECO:0000256" key="1">
    <source>
        <dbReference type="ARBA" id="ARBA00022448"/>
    </source>
</evidence>
<dbReference type="PANTHER" id="PTHR21426:SF12">
    <property type="entry name" value="EXOCYST COMPLEX COMPONENT 8"/>
    <property type="match status" value="1"/>
</dbReference>
<evidence type="ECO:0000256" key="2">
    <source>
        <dbReference type="SAM" id="MobiDB-lite"/>
    </source>
</evidence>
<dbReference type="VEuPathDB" id="VectorBase:LDEU009425"/>
<dbReference type="AlphaFoldDB" id="A0A443S586"/>
<dbReference type="PANTHER" id="PTHR21426">
    <property type="entry name" value="EXOCYST COMPLEX COMPONENT 8"/>
    <property type="match status" value="1"/>
</dbReference>
<accession>A0A443S586</accession>
<gene>
    <name evidence="4" type="ORF">B4U80_08886</name>
</gene>
<evidence type="ECO:0000313" key="5">
    <source>
        <dbReference type="Proteomes" id="UP000288716"/>
    </source>
</evidence>
<dbReference type="CDD" id="cd01226">
    <property type="entry name" value="PH_RalBD_exo84"/>
    <property type="match status" value="1"/>
</dbReference>
<dbReference type="Gene3D" id="2.30.29.30">
    <property type="entry name" value="Pleckstrin-homology domain (PH domain)/Phosphotyrosine-binding domain (PTB)"/>
    <property type="match status" value="1"/>
</dbReference>